<gene>
    <name evidence="5" type="ORF">B0I71DRAFT_130288</name>
    <name evidence="4" type="ORF">YALI1_B25223g</name>
</gene>
<dbReference type="Proteomes" id="UP000182444">
    <property type="component" value="Chromosome 1B"/>
</dbReference>
<evidence type="ECO:0000313" key="4">
    <source>
        <dbReference type="EMBL" id="AOW01929.1"/>
    </source>
</evidence>
<dbReference type="KEGG" id="yli:2906827"/>
<dbReference type="EMBL" id="KZ858974">
    <property type="protein sequence ID" value="RDW26784.1"/>
    <property type="molecule type" value="Genomic_DNA"/>
</dbReference>
<dbReference type="PANTHER" id="PTHR24413">
    <property type="entry name" value="SPECKLE-TYPE POZ PROTEIN"/>
    <property type="match status" value="1"/>
</dbReference>
<sequence length="362" mass="40995">MTLIRSAAAVCGNIVFHHGGLALKDDELCYTDDVYLYDLKTAAWTFLSKEEPYRASKQHSIGLRAEHTAIPLNHELVLVFGGRSPKTSSEFSSLTQYYVFDLSKRVWIERDELKEYSNIPKKLGSLYIGDSGEYGIYHGIEKSKVDRTVLRMANRTKSGPDSKSQSLVNGLYNLYKEGKCTDFTISGVDSGGDTIVEDRQEGDEKPKTVSLNAHTAVLYARWKYFANLYDSGMQESSSRSLHIEEPFPWVKALIHYLYTDSIEELDLETVAGVMILAHIYDLPELEDICTSQICNSAAYSTHQQVLFWYRGYVAENQLVQQKFARLCFESRDKVSKVQAFQDLERVGLLSTLCSDMFALSVQ</sequence>
<evidence type="ECO:0000259" key="3">
    <source>
        <dbReference type="PROSITE" id="PS50097"/>
    </source>
</evidence>
<evidence type="ECO:0000313" key="7">
    <source>
        <dbReference type="Proteomes" id="UP000256601"/>
    </source>
</evidence>
<dbReference type="EMBL" id="CP017554">
    <property type="protein sequence ID" value="AOW01929.1"/>
    <property type="molecule type" value="Genomic_DNA"/>
</dbReference>
<dbReference type="InterPro" id="IPR015915">
    <property type="entry name" value="Kelch-typ_b-propeller"/>
</dbReference>
<evidence type="ECO:0000313" key="6">
    <source>
        <dbReference type="Proteomes" id="UP000182444"/>
    </source>
</evidence>
<dbReference type="InterPro" id="IPR011333">
    <property type="entry name" value="SKP1/BTB/POZ_sf"/>
</dbReference>
<dbReference type="Gene3D" id="3.30.710.10">
    <property type="entry name" value="Potassium Channel Kv1.1, Chain A"/>
    <property type="match status" value="1"/>
</dbReference>
<dbReference type="SUPFAM" id="SSF117281">
    <property type="entry name" value="Kelch motif"/>
    <property type="match status" value="1"/>
</dbReference>
<dbReference type="GeneID" id="2906827"/>
<dbReference type="VEuPathDB" id="FungiDB:YALI1_B25223g"/>
<accession>A0A1D8N8K1</accession>
<dbReference type="Proteomes" id="UP000256601">
    <property type="component" value="Unassembled WGS sequence"/>
</dbReference>
<evidence type="ECO:0000256" key="2">
    <source>
        <dbReference type="ARBA" id="ARBA00022737"/>
    </source>
</evidence>
<evidence type="ECO:0000313" key="5">
    <source>
        <dbReference type="EMBL" id="RDW26784.1"/>
    </source>
</evidence>
<reference evidence="4 6" key="1">
    <citation type="journal article" date="2016" name="PLoS ONE">
        <title>Sequence Assembly of Yarrowia lipolytica Strain W29/CLIB89 Shows Transposable Element Diversity.</title>
        <authorList>
            <person name="Magnan C."/>
            <person name="Yu J."/>
            <person name="Chang I."/>
            <person name="Jahn E."/>
            <person name="Kanomata Y."/>
            <person name="Wu J."/>
            <person name="Zeller M."/>
            <person name="Oakes M."/>
            <person name="Baldi P."/>
            <person name="Sandmeyer S."/>
        </authorList>
    </citation>
    <scope>NUCLEOTIDE SEQUENCE [LARGE SCALE GENOMIC DNA]</scope>
    <source>
        <strain evidence="4">CLIB89</strain>
        <strain evidence="6">CLIB89(W29)</strain>
    </source>
</reference>
<name>A0A1D8N8K1_YARLL</name>
<keyword evidence="1" id="KW-0880">Kelch repeat</keyword>
<reference evidence="5 7" key="2">
    <citation type="submission" date="2018-07" db="EMBL/GenBank/DDBJ databases">
        <title>Draft Genome Assemblies for Five Robust Yarrowia lipolytica Strains Exhibiting High Lipid Production and Pentose Sugar Utilization and Sugar Alcohol Secretion from Undetoxified Lignocellulosic Biomass Hydrolysates.</title>
        <authorList>
            <consortium name="DOE Joint Genome Institute"/>
            <person name="Walker C."/>
            <person name="Ryu S."/>
            <person name="Na H."/>
            <person name="Zane M."/>
            <person name="LaButti K."/>
            <person name="Lipzen A."/>
            <person name="Haridas S."/>
            <person name="Barry K."/>
            <person name="Grigoriev I.V."/>
            <person name="Quarterman J."/>
            <person name="Slininger P."/>
            <person name="Dien B."/>
            <person name="Trinh C.T."/>
        </authorList>
    </citation>
    <scope>NUCLEOTIDE SEQUENCE [LARGE SCALE GENOMIC DNA]</scope>
    <source>
        <strain evidence="5 7">YB392</strain>
    </source>
</reference>
<dbReference type="AlphaFoldDB" id="A0A1D8N8K1"/>
<keyword evidence="2" id="KW-0677">Repeat</keyword>
<dbReference type="OrthoDB" id="432528at2759"/>
<dbReference type="VEuPathDB" id="FungiDB:YALI0_B19228g"/>
<dbReference type="Pfam" id="PF00651">
    <property type="entry name" value="BTB"/>
    <property type="match status" value="1"/>
</dbReference>
<proteinExistence type="predicted"/>
<feature type="domain" description="BTB" evidence="3">
    <location>
        <begin position="192"/>
        <end position="266"/>
    </location>
</feature>
<evidence type="ECO:0000256" key="1">
    <source>
        <dbReference type="ARBA" id="ARBA00022441"/>
    </source>
</evidence>
<dbReference type="InterPro" id="IPR000210">
    <property type="entry name" value="BTB/POZ_dom"/>
</dbReference>
<dbReference type="SUPFAM" id="SSF54695">
    <property type="entry name" value="POZ domain"/>
    <property type="match status" value="1"/>
</dbReference>
<protein>
    <recommendedName>
        <fullName evidence="3">BTB domain-containing protein</fullName>
    </recommendedName>
</protein>
<dbReference type="PROSITE" id="PS50097">
    <property type="entry name" value="BTB"/>
    <property type="match status" value="1"/>
</dbReference>
<dbReference type="Gene3D" id="2.120.10.80">
    <property type="entry name" value="Kelch-type beta propeller"/>
    <property type="match status" value="1"/>
</dbReference>
<dbReference type="RefSeq" id="XP_501091.1">
    <property type="nucleotide sequence ID" value="XM_501091.1"/>
</dbReference>
<organism evidence="4 6">
    <name type="scientific">Yarrowia lipolytica</name>
    <name type="common">Candida lipolytica</name>
    <dbReference type="NCBI Taxonomy" id="4952"/>
    <lineage>
        <taxon>Eukaryota</taxon>
        <taxon>Fungi</taxon>
        <taxon>Dikarya</taxon>
        <taxon>Ascomycota</taxon>
        <taxon>Saccharomycotina</taxon>
        <taxon>Dipodascomycetes</taxon>
        <taxon>Dipodascales</taxon>
        <taxon>Dipodascales incertae sedis</taxon>
        <taxon>Yarrowia</taxon>
    </lineage>
</organism>